<sequence>SFWRQQWKICPNGMKGHTPSCFCLCVMVNIHGVRQEPSRPISRSHTASTPLPSSIHKQQLCPWLQTRRSTSEHNTEPFQTHQELQSPPSKVK</sequence>
<name>A0ACD3RSK0_LARCR</name>
<accession>A0ACD3RSK0</accession>
<dbReference type="EMBL" id="CM011675">
    <property type="protein sequence ID" value="TMS22134.1"/>
    <property type="molecule type" value="Genomic_DNA"/>
</dbReference>
<protein>
    <submittedName>
        <fullName evidence="1">Uncharacterized protein</fullName>
    </submittedName>
</protein>
<gene>
    <name evidence="1" type="ORF">E3U43_012399</name>
</gene>
<proteinExistence type="predicted"/>
<feature type="non-terminal residue" evidence="1">
    <location>
        <position position="1"/>
    </location>
</feature>
<dbReference type="Proteomes" id="UP000793456">
    <property type="component" value="Chromosome II"/>
</dbReference>
<evidence type="ECO:0000313" key="2">
    <source>
        <dbReference type="Proteomes" id="UP000793456"/>
    </source>
</evidence>
<reference evidence="1" key="1">
    <citation type="submission" date="2018-11" db="EMBL/GenBank/DDBJ databases">
        <title>The sequence and de novo assembly of Larimichthys crocea genome using PacBio and Hi-C technologies.</title>
        <authorList>
            <person name="Xu P."/>
            <person name="Chen B."/>
            <person name="Zhou Z."/>
            <person name="Ke Q."/>
            <person name="Wu Y."/>
            <person name="Bai H."/>
            <person name="Pu F."/>
        </authorList>
    </citation>
    <scope>NUCLEOTIDE SEQUENCE</scope>
    <source>
        <tissue evidence="1">Muscle</tissue>
    </source>
</reference>
<feature type="non-terminal residue" evidence="1">
    <location>
        <position position="92"/>
    </location>
</feature>
<keyword evidence="2" id="KW-1185">Reference proteome</keyword>
<organism evidence="1 2">
    <name type="scientific">Larimichthys crocea</name>
    <name type="common">Large yellow croaker</name>
    <name type="synonym">Pseudosciaena crocea</name>
    <dbReference type="NCBI Taxonomy" id="215358"/>
    <lineage>
        <taxon>Eukaryota</taxon>
        <taxon>Metazoa</taxon>
        <taxon>Chordata</taxon>
        <taxon>Craniata</taxon>
        <taxon>Vertebrata</taxon>
        <taxon>Euteleostomi</taxon>
        <taxon>Actinopterygii</taxon>
        <taxon>Neopterygii</taxon>
        <taxon>Teleostei</taxon>
        <taxon>Neoteleostei</taxon>
        <taxon>Acanthomorphata</taxon>
        <taxon>Eupercaria</taxon>
        <taxon>Sciaenidae</taxon>
        <taxon>Larimichthys</taxon>
    </lineage>
</organism>
<evidence type="ECO:0000313" key="1">
    <source>
        <dbReference type="EMBL" id="TMS22134.1"/>
    </source>
</evidence>
<comment type="caution">
    <text evidence="1">The sequence shown here is derived from an EMBL/GenBank/DDBJ whole genome shotgun (WGS) entry which is preliminary data.</text>
</comment>